<evidence type="ECO:0000313" key="3">
    <source>
        <dbReference type="Proteomes" id="UP000694044"/>
    </source>
</evidence>
<feature type="region of interest" description="Disordered" evidence="1">
    <location>
        <begin position="71"/>
        <end position="135"/>
    </location>
</feature>
<gene>
    <name evidence="2" type="ORF">PHYPSEUDO_014244</name>
</gene>
<sequence>MRERSHAGFAQIADKFVVLAPTSSCRNGRRAPVVPRGAVRHRVRPHGLEVRHESAHSILLEVQTALCEDAAFPTREVAVEEDGEEGRRQQEGRQGQPQEPSQPGRNQQSPHHPKPQRPRPAFRKSRIPGRPGLWARQSRLPEALRTAGGLVEAEASSFAVLIRLTTS</sequence>
<accession>A0A8T1WG10</accession>
<comment type="caution">
    <text evidence="2">The sequence shown here is derived from an EMBL/GenBank/DDBJ whole genome shotgun (WGS) entry which is preliminary data.</text>
</comment>
<dbReference type="EMBL" id="JAGDFM010000008">
    <property type="protein sequence ID" value="KAG7392757.1"/>
    <property type="molecule type" value="Genomic_DNA"/>
</dbReference>
<dbReference type="Proteomes" id="UP000694044">
    <property type="component" value="Unassembled WGS sequence"/>
</dbReference>
<evidence type="ECO:0000256" key="1">
    <source>
        <dbReference type="SAM" id="MobiDB-lite"/>
    </source>
</evidence>
<evidence type="ECO:0000313" key="2">
    <source>
        <dbReference type="EMBL" id="KAG7392757.1"/>
    </source>
</evidence>
<reference evidence="2" key="1">
    <citation type="submission" date="2021-02" db="EMBL/GenBank/DDBJ databases">
        <authorList>
            <person name="Palmer J.M."/>
        </authorList>
    </citation>
    <scope>NUCLEOTIDE SEQUENCE</scope>
    <source>
        <strain evidence="2">SCRP734</strain>
    </source>
</reference>
<dbReference type="AlphaFoldDB" id="A0A8T1WG10"/>
<name>A0A8T1WG10_9STRA</name>
<feature type="compositionally biased region" description="Low complexity" evidence="1">
    <location>
        <begin position="92"/>
        <end position="105"/>
    </location>
</feature>
<protein>
    <submittedName>
        <fullName evidence="2">Uncharacterized protein</fullName>
    </submittedName>
</protein>
<organism evidence="2 3">
    <name type="scientific">Phytophthora pseudosyringae</name>
    <dbReference type="NCBI Taxonomy" id="221518"/>
    <lineage>
        <taxon>Eukaryota</taxon>
        <taxon>Sar</taxon>
        <taxon>Stramenopiles</taxon>
        <taxon>Oomycota</taxon>
        <taxon>Peronosporomycetes</taxon>
        <taxon>Peronosporales</taxon>
        <taxon>Peronosporaceae</taxon>
        <taxon>Phytophthora</taxon>
    </lineage>
</organism>
<feature type="compositionally biased region" description="Basic residues" evidence="1">
    <location>
        <begin position="111"/>
        <end position="127"/>
    </location>
</feature>
<proteinExistence type="predicted"/>
<keyword evidence="3" id="KW-1185">Reference proteome</keyword>